<dbReference type="SUPFAM" id="SSF46689">
    <property type="entry name" value="Homeodomain-like"/>
    <property type="match status" value="1"/>
</dbReference>
<dbReference type="InterPro" id="IPR002078">
    <property type="entry name" value="Sigma_54_int"/>
</dbReference>
<dbReference type="PANTHER" id="PTHR32071">
    <property type="entry name" value="TRANSCRIPTIONAL REGULATORY PROTEIN"/>
    <property type="match status" value="1"/>
</dbReference>
<keyword evidence="6" id="KW-0010">Activator</keyword>
<dbReference type="Pfam" id="PF18024">
    <property type="entry name" value="HTH_50"/>
    <property type="match status" value="1"/>
</dbReference>
<dbReference type="Pfam" id="PF00989">
    <property type="entry name" value="PAS"/>
    <property type="match status" value="1"/>
</dbReference>
<dbReference type="InterPro" id="IPR000644">
    <property type="entry name" value="CBS_dom"/>
</dbReference>
<keyword evidence="4" id="KW-0805">Transcription regulation</keyword>
<dbReference type="Pfam" id="PF25601">
    <property type="entry name" value="AAA_lid_14"/>
    <property type="match status" value="1"/>
</dbReference>
<dbReference type="SMART" id="SM00382">
    <property type="entry name" value="AAA"/>
    <property type="match status" value="1"/>
</dbReference>
<dbReference type="AlphaFoldDB" id="A0A1T5JEC7"/>
<dbReference type="PROSITE" id="PS00676">
    <property type="entry name" value="SIGMA54_INTERACT_2"/>
    <property type="match status" value="1"/>
</dbReference>
<dbReference type="PROSITE" id="PS51371">
    <property type="entry name" value="CBS"/>
    <property type="match status" value="1"/>
</dbReference>
<keyword evidence="2" id="KW-0058">Aromatic hydrocarbons catabolism</keyword>
<dbReference type="InterPro" id="IPR025943">
    <property type="entry name" value="Sigma_54_int_dom_ATP-bd_2"/>
</dbReference>
<evidence type="ECO:0000256" key="3">
    <source>
        <dbReference type="ARBA" id="ARBA00022840"/>
    </source>
</evidence>
<dbReference type="SUPFAM" id="SSF54631">
    <property type="entry name" value="CBS-domain pair"/>
    <property type="match status" value="1"/>
</dbReference>
<dbReference type="Gene3D" id="3.30.450.20">
    <property type="entry name" value="PAS domain"/>
    <property type="match status" value="2"/>
</dbReference>
<dbReference type="InterPro" id="IPR000014">
    <property type="entry name" value="PAS"/>
</dbReference>
<dbReference type="PROSITE" id="PS50045">
    <property type="entry name" value="SIGMA54_INTERACT_4"/>
    <property type="match status" value="1"/>
</dbReference>
<evidence type="ECO:0000256" key="6">
    <source>
        <dbReference type="ARBA" id="ARBA00023159"/>
    </source>
</evidence>
<dbReference type="Pfam" id="PF00571">
    <property type="entry name" value="CBS"/>
    <property type="match status" value="1"/>
</dbReference>
<evidence type="ECO:0000256" key="8">
    <source>
        <dbReference type="ARBA" id="ARBA00029500"/>
    </source>
</evidence>
<dbReference type="GO" id="GO:0005524">
    <property type="term" value="F:ATP binding"/>
    <property type="evidence" value="ECO:0007669"/>
    <property type="project" value="UniProtKB-KW"/>
</dbReference>
<dbReference type="InterPro" id="IPR003593">
    <property type="entry name" value="AAA+_ATPase"/>
</dbReference>
<dbReference type="InterPro" id="IPR000700">
    <property type="entry name" value="PAS-assoc_C"/>
</dbReference>
<evidence type="ECO:0000256" key="4">
    <source>
        <dbReference type="ARBA" id="ARBA00023015"/>
    </source>
</evidence>
<dbReference type="InterPro" id="IPR030828">
    <property type="entry name" value="HTH_TyrR"/>
</dbReference>
<dbReference type="Pfam" id="PF00158">
    <property type="entry name" value="Sigma54_activat"/>
    <property type="match status" value="1"/>
</dbReference>
<dbReference type="Gene3D" id="3.40.50.300">
    <property type="entry name" value="P-loop containing nucleotide triphosphate hydrolases"/>
    <property type="match status" value="1"/>
</dbReference>
<dbReference type="GO" id="GO:0003677">
    <property type="term" value="F:DNA binding"/>
    <property type="evidence" value="ECO:0007669"/>
    <property type="project" value="UniProtKB-KW"/>
</dbReference>
<dbReference type="Gene3D" id="3.10.580.10">
    <property type="entry name" value="CBS-domain"/>
    <property type="match status" value="1"/>
</dbReference>
<dbReference type="InterPro" id="IPR027417">
    <property type="entry name" value="P-loop_NTPase"/>
</dbReference>
<keyword evidence="9" id="KW-0129">CBS domain</keyword>
<keyword evidence="15" id="KW-1185">Reference proteome</keyword>
<dbReference type="NCBIfam" id="TIGR00229">
    <property type="entry name" value="sensory_box"/>
    <property type="match status" value="2"/>
</dbReference>
<feature type="domain" description="Sigma-54 factor interaction" evidence="10">
    <location>
        <begin position="385"/>
        <end position="614"/>
    </location>
</feature>
<dbReference type="InterPro" id="IPR046342">
    <property type="entry name" value="CBS_dom_sf"/>
</dbReference>
<evidence type="ECO:0000313" key="14">
    <source>
        <dbReference type="EMBL" id="SKC49573.1"/>
    </source>
</evidence>
<name>A0A1T5JEC7_9FIRM</name>
<dbReference type="GO" id="GO:0006355">
    <property type="term" value="P:regulation of DNA-templated transcription"/>
    <property type="evidence" value="ECO:0007669"/>
    <property type="project" value="InterPro"/>
</dbReference>
<dbReference type="RefSeq" id="WP_079489953.1">
    <property type="nucleotide sequence ID" value="NZ_FUZT01000002.1"/>
</dbReference>
<dbReference type="InterPro" id="IPR035965">
    <property type="entry name" value="PAS-like_dom_sf"/>
</dbReference>
<dbReference type="CDD" id="cd00009">
    <property type="entry name" value="AAA"/>
    <property type="match status" value="1"/>
</dbReference>
<accession>A0A1T5JEC7</accession>
<dbReference type="FunFam" id="3.40.50.300:FF:000006">
    <property type="entry name" value="DNA-binding transcriptional regulator NtrC"/>
    <property type="match status" value="1"/>
</dbReference>
<evidence type="ECO:0000259" key="10">
    <source>
        <dbReference type="PROSITE" id="PS50045"/>
    </source>
</evidence>
<feature type="domain" description="PAC" evidence="12">
    <location>
        <begin position="308"/>
        <end position="360"/>
    </location>
</feature>
<dbReference type="CDD" id="cd02205">
    <property type="entry name" value="CBS_pair_SF"/>
    <property type="match status" value="1"/>
</dbReference>
<evidence type="ECO:0000256" key="7">
    <source>
        <dbReference type="ARBA" id="ARBA00023163"/>
    </source>
</evidence>
<keyword evidence="1" id="KW-0547">Nucleotide-binding</keyword>
<feature type="domain" description="PAS" evidence="11">
    <location>
        <begin position="241"/>
        <end position="286"/>
    </location>
</feature>
<dbReference type="CDD" id="cd00130">
    <property type="entry name" value="PAS"/>
    <property type="match status" value="2"/>
</dbReference>
<evidence type="ECO:0000259" key="11">
    <source>
        <dbReference type="PROSITE" id="PS50112"/>
    </source>
</evidence>
<organism evidence="14 15">
    <name type="scientific">Maledivibacter halophilus</name>
    <dbReference type="NCBI Taxonomy" id="36842"/>
    <lineage>
        <taxon>Bacteria</taxon>
        <taxon>Bacillati</taxon>
        <taxon>Bacillota</taxon>
        <taxon>Clostridia</taxon>
        <taxon>Peptostreptococcales</taxon>
        <taxon>Caminicellaceae</taxon>
        <taxon>Maledivibacter</taxon>
    </lineage>
</organism>
<sequence>MKASIKNIMKRHPVTVRDNDKITEVISLLNEGKEGIVVIDDYEKPVGIITNSILSQSLAKGIPVNEYVTAIMERKFQVVYSKEFPEKCTGEQEVWPVLEENKLIGTVTLKTLLNYWKKTGKESKDYLSALAQYSTNGVIIIDEFGYIKVYNKMAEKILGVSKDRALGWVITDILPHFSLMNNIKNRETQIGEKLFLEDDTTVVCNRFPIKHRDRIVGAICIFCDISQQEKLSNDLELSKKYNKEMDNIIEAFSDGIYISDGEGFGLRVNKSLQRIAGVTAEDLIGKYISTAVKQGVISSSVTIKVLKMRETVTITQRIKGEKEFLVTGTPVFDEKGKIKRVVTTIRDVTELNNLQKKLTESNELTWKYYNELMLLRKNRFAKGDLVFKSQKMKRIVELANKAALFDSTCLLLGESGVGKDVIASLIYSNSLRQNESFIKLNCGAIPPSLLEAELFGYERGAFTGARKEGKPGMFELANKGTLFLDEIGELPLNLQVKLLHAIQDMLISRIGGTKPIQVDVRIIAATNRNLECMIQKGQFRKDLYYRLNIIPIEIPPLRERPEDILPLIELFLRQMNKKYNKNKQLKPEAIEYLLNYEWPGNVRELKNIVERLVVISSGELIEIKDLPESLKINKLNKVGKDYRFNCKSKLKEVIEDVEKEFLKETLKNYKSLREAAKVLGVDHSTLSRKIKKYRLFL</sequence>
<dbReference type="SMART" id="SM00116">
    <property type="entry name" value="CBS"/>
    <property type="match status" value="1"/>
</dbReference>
<dbReference type="InterPro" id="IPR025944">
    <property type="entry name" value="Sigma_54_int_dom_CS"/>
</dbReference>
<reference evidence="14 15" key="1">
    <citation type="submission" date="2017-02" db="EMBL/GenBank/DDBJ databases">
        <authorList>
            <person name="Peterson S.W."/>
        </authorList>
    </citation>
    <scope>NUCLEOTIDE SEQUENCE [LARGE SCALE GENOMIC DNA]</scope>
    <source>
        <strain evidence="14 15">M1</strain>
    </source>
</reference>
<dbReference type="Gene3D" id="1.10.8.60">
    <property type="match status" value="1"/>
</dbReference>
<dbReference type="InterPro" id="IPR013767">
    <property type="entry name" value="PAS_fold"/>
</dbReference>
<dbReference type="FunFam" id="1.10.8.60:FF:000014">
    <property type="entry name" value="DNA-binding transcriptional regulator NtrC"/>
    <property type="match status" value="1"/>
</dbReference>
<keyword evidence="3" id="KW-0067">ATP-binding</keyword>
<proteinExistence type="predicted"/>
<dbReference type="Pfam" id="PF13426">
    <property type="entry name" value="PAS_9"/>
    <property type="match status" value="1"/>
</dbReference>
<dbReference type="EMBL" id="FUZT01000002">
    <property type="protein sequence ID" value="SKC49573.1"/>
    <property type="molecule type" value="Genomic_DNA"/>
</dbReference>
<evidence type="ECO:0000259" key="12">
    <source>
        <dbReference type="PROSITE" id="PS50113"/>
    </source>
</evidence>
<dbReference type="Proteomes" id="UP000190285">
    <property type="component" value="Unassembled WGS sequence"/>
</dbReference>
<dbReference type="InterPro" id="IPR058031">
    <property type="entry name" value="AAA_lid_NorR"/>
</dbReference>
<keyword evidence="7" id="KW-0804">Transcription</keyword>
<evidence type="ECO:0000256" key="9">
    <source>
        <dbReference type="PROSITE-ProRule" id="PRU00703"/>
    </source>
</evidence>
<evidence type="ECO:0000259" key="13">
    <source>
        <dbReference type="PROSITE" id="PS51371"/>
    </source>
</evidence>
<feature type="domain" description="PAS" evidence="11">
    <location>
        <begin position="123"/>
        <end position="167"/>
    </location>
</feature>
<dbReference type="Gene3D" id="1.10.10.60">
    <property type="entry name" value="Homeodomain-like"/>
    <property type="match status" value="1"/>
</dbReference>
<feature type="domain" description="CBS" evidence="13">
    <location>
        <begin position="9"/>
        <end position="64"/>
    </location>
</feature>
<dbReference type="OrthoDB" id="9803970at2"/>
<dbReference type="STRING" id="36842.SAMN02194393_01122"/>
<dbReference type="InterPro" id="IPR009057">
    <property type="entry name" value="Homeodomain-like_sf"/>
</dbReference>
<dbReference type="SUPFAM" id="SSF52540">
    <property type="entry name" value="P-loop containing nucleoside triphosphate hydrolases"/>
    <property type="match status" value="1"/>
</dbReference>
<dbReference type="SUPFAM" id="SSF55785">
    <property type="entry name" value="PYP-like sensor domain (PAS domain)"/>
    <property type="match status" value="2"/>
</dbReference>
<evidence type="ECO:0000256" key="1">
    <source>
        <dbReference type="ARBA" id="ARBA00022741"/>
    </source>
</evidence>
<gene>
    <name evidence="14" type="ORF">SAMN02194393_01122</name>
</gene>
<evidence type="ECO:0000256" key="2">
    <source>
        <dbReference type="ARBA" id="ARBA00022797"/>
    </source>
</evidence>
<protein>
    <recommendedName>
        <fullName evidence="8">HTH-type transcriptional regulatory protein TyrR</fullName>
    </recommendedName>
</protein>
<dbReference type="PROSITE" id="PS00688">
    <property type="entry name" value="SIGMA54_INTERACT_3"/>
    <property type="match status" value="1"/>
</dbReference>
<dbReference type="SMART" id="SM00091">
    <property type="entry name" value="PAS"/>
    <property type="match status" value="2"/>
</dbReference>
<evidence type="ECO:0000256" key="5">
    <source>
        <dbReference type="ARBA" id="ARBA00023125"/>
    </source>
</evidence>
<dbReference type="PANTHER" id="PTHR32071:SF57">
    <property type="entry name" value="C4-DICARBOXYLATE TRANSPORT TRANSCRIPTIONAL REGULATORY PROTEIN DCTD"/>
    <property type="match status" value="1"/>
</dbReference>
<dbReference type="PROSITE" id="PS50113">
    <property type="entry name" value="PAC"/>
    <property type="match status" value="1"/>
</dbReference>
<evidence type="ECO:0000313" key="15">
    <source>
        <dbReference type="Proteomes" id="UP000190285"/>
    </source>
</evidence>
<dbReference type="PROSITE" id="PS50112">
    <property type="entry name" value="PAS"/>
    <property type="match status" value="2"/>
</dbReference>
<keyword evidence="5" id="KW-0238">DNA-binding</keyword>